<comment type="subcellular location">
    <subcellularLocation>
        <location evidence="1">Secreted</location>
    </subcellularLocation>
</comment>
<dbReference type="InterPro" id="IPR018511">
    <property type="entry name" value="Hemolysin-typ_Ca-bd_CS"/>
</dbReference>
<feature type="compositionally biased region" description="Basic and acidic residues" evidence="4">
    <location>
        <begin position="2098"/>
        <end position="2107"/>
    </location>
</feature>
<dbReference type="PROSITE" id="PS00330">
    <property type="entry name" value="HEMOLYSIN_CALCIUM"/>
    <property type="match status" value="25"/>
</dbReference>
<dbReference type="InterPro" id="IPR010566">
    <property type="entry name" value="Haemolys_ca-bd"/>
</dbReference>
<reference evidence="7" key="1">
    <citation type="submission" date="2019-07" db="EMBL/GenBank/DDBJ databases">
        <title>Chitinimonas sp. nov., isolated from Ny-Alesund, arctica soil.</title>
        <authorList>
            <person name="Xu Q."/>
            <person name="Peng F."/>
        </authorList>
    </citation>
    <scope>NUCLEOTIDE SEQUENCE [LARGE SCALE GENOMIC DNA]</scope>
    <source>
        <strain evidence="7">R3-44</strain>
    </source>
</reference>
<dbReference type="GO" id="GO:0005509">
    <property type="term" value="F:calcium ion binding"/>
    <property type="evidence" value="ECO:0007669"/>
    <property type="project" value="InterPro"/>
</dbReference>
<dbReference type="InterPro" id="IPR011049">
    <property type="entry name" value="Serralysin-like_metalloprot_C"/>
</dbReference>
<dbReference type="InterPro" id="IPR001343">
    <property type="entry name" value="Hemolysn_Ca-bd"/>
</dbReference>
<feature type="compositionally biased region" description="Acidic residues" evidence="4">
    <location>
        <begin position="396"/>
        <end position="407"/>
    </location>
</feature>
<dbReference type="Proteomes" id="UP000317550">
    <property type="component" value="Chromosome"/>
</dbReference>
<dbReference type="EMBL" id="CP041730">
    <property type="protein sequence ID" value="QDQ25922.1"/>
    <property type="molecule type" value="Genomic_DNA"/>
</dbReference>
<keyword evidence="2" id="KW-0964">Secreted</keyword>
<feature type="compositionally biased region" description="Acidic residues" evidence="4">
    <location>
        <begin position="360"/>
        <end position="371"/>
    </location>
</feature>
<keyword evidence="7" id="KW-1185">Reference proteome</keyword>
<protein>
    <recommendedName>
        <fullName evidence="5">Haemolysin-type calcium binding-related domain-containing protein</fullName>
    </recommendedName>
</protein>
<dbReference type="SUPFAM" id="SSF51120">
    <property type="entry name" value="beta-Roll"/>
    <property type="match status" value="16"/>
</dbReference>
<evidence type="ECO:0000313" key="7">
    <source>
        <dbReference type="Proteomes" id="UP000317550"/>
    </source>
</evidence>
<evidence type="ECO:0000256" key="4">
    <source>
        <dbReference type="SAM" id="MobiDB-lite"/>
    </source>
</evidence>
<feature type="compositionally biased region" description="Acidic residues" evidence="4">
    <location>
        <begin position="324"/>
        <end position="336"/>
    </location>
</feature>
<feature type="compositionally biased region" description="Basic and acidic residues" evidence="4">
    <location>
        <begin position="337"/>
        <end position="359"/>
    </location>
</feature>
<feature type="domain" description="Haemolysin-type calcium binding-related" evidence="5">
    <location>
        <begin position="2252"/>
        <end position="2294"/>
    </location>
</feature>
<feature type="region of interest" description="Disordered" evidence="4">
    <location>
        <begin position="298"/>
        <end position="477"/>
    </location>
</feature>
<feature type="compositionally biased region" description="Basic and acidic residues" evidence="4">
    <location>
        <begin position="408"/>
        <end position="431"/>
    </location>
</feature>
<evidence type="ECO:0000256" key="3">
    <source>
        <dbReference type="ARBA" id="ARBA00022837"/>
    </source>
</evidence>
<dbReference type="PRINTS" id="PR00313">
    <property type="entry name" value="CABNDNGRPT"/>
</dbReference>
<dbReference type="Gene3D" id="2.150.10.10">
    <property type="entry name" value="Serralysin-like metalloprotease, C-terminal"/>
    <property type="match status" value="19"/>
</dbReference>
<evidence type="ECO:0000259" key="5">
    <source>
        <dbReference type="Pfam" id="PF06594"/>
    </source>
</evidence>
<dbReference type="Pfam" id="PF06594">
    <property type="entry name" value="HCBP_related"/>
    <property type="match status" value="8"/>
</dbReference>
<feature type="domain" description="Haemolysin-type calcium binding-related" evidence="5">
    <location>
        <begin position="1573"/>
        <end position="1616"/>
    </location>
</feature>
<dbReference type="PANTHER" id="PTHR38340">
    <property type="entry name" value="S-LAYER PROTEIN"/>
    <property type="match status" value="1"/>
</dbReference>
<evidence type="ECO:0000256" key="2">
    <source>
        <dbReference type="ARBA" id="ARBA00022525"/>
    </source>
</evidence>
<dbReference type="InterPro" id="IPR050557">
    <property type="entry name" value="RTX_toxin/Mannuronan_C5-epim"/>
</dbReference>
<feature type="compositionally biased region" description="Basic and acidic residues" evidence="4">
    <location>
        <begin position="372"/>
        <end position="395"/>
    </location>
</feature>
<feature type="domain" description="Haemolysin-type calcium binding-related" evidence="5">
    <location>
        <begin position="1119"/>
        <end position="1161"/>
    </location>
</feature>
<feature type="domain" description="Haemolysin-type calcium binding-related" evidence="5">
    <location>
        <begin position="1417"/>
        <end position="1452"/>
    </location>
</feature>
<feature type="region of interest" description="Disordered" evidence="4">
    <location>
        <begin position="2765"/>
        <end position="2793"/>
    </location>
</feature>
<feature type="compositionally biased region" description="Basic and acidic residues" evidence="4">
    <location>
        <begin position="444"/>
        <end position="465"/>
    </location>
</feature>
<keyword evidence="3" id="KW-0106">Calcium</keyword>
<gene>
    <name evidence="6" type="ORF">FNU76_05895</name>
</gene>
<dbReference type="KEGG" id="cari:FNU76_05895"/>
<dbReference type="PANTHER" id="PTHR38340:SF1">
    <property type="entry name" value="S-LAYER PROTEIN"/>
    <property type="match status" value="1"/>
</dbReference>
<name>A0A516SCP9_9NEIS</name>
<feature type="region of interest" description="Disordered" evidence="4">
    <location>
        <begin position="2007"/>
        <end position="2166"/>
    </location>
</feature>
<evidence type="ECO:0000256" key="1">
    <source>
        <dbReference type="ARBA" id="ARBA00004613"/>
    </source>
</evidence>
<feature type="domain" description="Haemolysin-type calcium binding-related" evidence="5">
    <location>
        <begin position="3023"/>
        <end position="3064"/>
    </location>
</feature>
<feature type="region of interest" description="Disordered" evidence="4">
    <location>
        <begin position="2556"/>
        <end position="2592"/>
    </location>
</feature>
<feature type="region of interest" description="Disordered" evidence="4">
    <location>
        <begin position="2393"/>
        <end position="2416"/>
    </location>
</feature>
<dbReference type="Pfam" id="PF00353">
    <property type="entry name" value="HemolysinCabind"/>
    <property type="match status" value="28"/>
</dbReference>
<evidence type="ECO:0000313" key="6">
    <source>
        <dbReference type="EMBL" id="QDQ25922.1"/>
    </source>
</evidence>
<accession>A0A516SCP9</accession>
<feature type="domain" description="Haemolysin-type calcium binding-related" evidence="5">
    <location>
        <begin position="1755"/>
        <end position="1797"/>
    </location>
</feature>
<dbReference type="GO" id="GO:0005576">
    <property type="term" value="C:extracellular region"/>
    <property type="evidence" value="ECO:0007669"/>
    <property type="project" value="UniProtKB-SubCell"/>
</dbReference>
<feature type="domain" description="Haemolysin-type calcium binding-related" evidence="5">
    <location>
        <begin position="1949"/>
        <end position="1991"/>
    </location>
</feature>
<dbReference type="OrthoDB" id="3738669at2"/>
<sequence length="3134" mass="328851">MSLIVNATEMTNMYNFFGSRTRPTIITDDIYIRPKPAFEGQPFHSEHVDINAYMDDGPGRFASPALFSLLIRFFDPSFIDLFSELKPGSYTKAQLAAHYGFDSYGLSIAQSDYDDGKDDYFQRAYVWESGAFKINDEAKFIVDANHNRYIENFAVIPKGPENFDFESDSLRSKLANFFLERNIDPSGIGRKVEINWSGTRILKTKFTKDDYWKAHNNLVEPLHSPISALAAGYDNFMANLFAEGSNMFLDDRMKPVIYSAQEGGEIDGYETTTGVDIDGLKELGKFVRNGIVYIGADGKDDITGEKNDDELRGYIGNDKLSGEGGDDTLDGGEGDDELHGGTGKDKLKGGADKDKLHGDEGDDELDGEAGDDELHGGDDKDKLKGGADNDKLHGDEGDDELDGEAGNDELHGGKDKDKLKGGADNDKLHGDEGDDELEGGAGADELHGGADKDKLKGDSEADKLYGDGGNDELDGGSGADVLVGGADNDVLEGGEGMDILWGSSESFEADGADILKGGAGLDIYRASVGDTIIDTDGQGIVRLRQRYIDGAWRKKGETAYSSWDKKFTFTVSGSTLVVSSAEGALTIQNWSNGQLDIRLSETDKELPTKPPFDPNRTRAQIDPLVLDLNHDGVIQTIGSYESSVYFDFNKDQIAERSGWISAEDGMLVSDDNKNGFVDNLGELFGNATEDGFSSLRRRYDDNQDGVVDRFDSHFSDLLVWQDANQDGVSQAGELKTLAQLGVSAISTRSTEVNIGSKDNRIAATSVFVQDGQDHLAADVQLAVDFALTDSNPARHLDEEMALDDAVITLPRLRGFGAVRDLAYACQADKGLLAQVQALIESGRGAVEDGFEGMLAKWSGLDAAYQRHGMARQGALKIQDKVWILESLSGIDVNKSLIEQNNFWSSSTMRFSEQYIAERFRFIVDRMEMSFSTQAFNKDWLAGVFYSVEQDRFDAYQPTAANDSLATKLGQAASYEDAVAMARLLARFKADRIPLDIERLRGIAATLAYPEPITFALDGGFALGGRGQDVLIGTSEHGNWLDGVQGNDTLRGGSGADLIHGGTGNDSLEGGSGNDRYLFAQGDGQDIIRDQGYALDKIDSIRFGAGISALATRVRRHANDLVLTFGDGGDAITVQHFFYDYDNGASQIERFEFSDGTVWDVAAINALVIVPTQESDELYGYAGNDSLVGLAGNDTLYGKGGDDTLNGGVGNDSLLGGAGSDLYLFKQGDGEDTISEYASGASNTDTISLGEGLNVAATSVTRKDGDLILSFGDGSDRLIVSNYFYGDAAGGNQIEHIRFADGTDWTPALIKEMVRRATAGDDLLYGYATDDLIAGLAGHDQLFGANGNDTLNGGLGNDTLQGGAGSDIYQFARGDGNDILLDHSEWKESVDVLRLGSGIKVADTRASRNGDALRLDFGQNDSILVSDFFIREGTSATQLERIEFVDGTVWDIAAIKLQVLKATEGADSLVGYTSDDSIAGAGGNDSLHGEMGRDTLRGGAGDDYLIGGGGDDLLEGGSGSDLLQGGGGADRYQFSRGDGTDRIVDFDPGNMIDVVSLGGDFTTANTRAKRVGDDLRLSFANSSDSITIDGYFGNDGTNGSQIERIEFSNGDSWDVATVKLMVIQASADADEIHGYENAEQLAGLAGDDKLHGHGGDDTVLGGTGRDTLLGDGGNDSLSGDDGDDVLDGSVGNDTLDGGSGADRLVGGEGNDVYLFGQGSGQDVIENYDGSQGRNDVIRFKAGVLPADVRITRTNSDLIASLNGGVDSVRVARFFDNEGAGNSRIDRFEFADGSVWNIDAIKAQALKPSEGADSLYGYVGNDSFGGGLGNDLLHGFDGDDTLAGDAGDDLLLGQLGSDHLDGGEGNDSLAGALGNDTLLGGAGDDTLDGGEGDDSLEGGGGIDGLAGGLGDDRYIVSALGGQVRIDDSAGADILQMQFEAAQLMLRREGNDLVIHIVGTEQFVRVANQFFPQADGLGSNGVESIVLADGTRWNMETIKKLVLVSTDGDDTIQGHPGNDAVSGGAGHDVLMGGEGNDTLLGEAGNDHLFGEGGSNQLEGGSGDDTLEGGWEGDALLGGDGSDELLGGGGLDSLNGDEGDDRLDGGSEQDRLSGGAGNDALLGGDGDDTLRGDDGDDLLQGGGEGDRLEGGDGNDSLQGNGGADTLLGGAGDDELVASDDVWQREGNYLEGGRGNDTLYGSYGDDQYGFSLGDGKDLLIETRPDEAFNNIDASQDTLVFGAGITTADIGFFRIGFDLVIRHTNGADEITVQNWFGNIATDHFKLDSVVFHDGATLDLAGIEARVITLGTAQADTLMGYRGNADDIRAGAGNDKLFGFSGNDKLSGEDGDDTVMGGNGMAGQTGDDSLYGGIGRDNLFGEDGNDLLMGEAGDDYLEGGLGNDLLQGGTENDQLSGGEGDDQLQAGAGNDKYVFTGNWGKDVIDNAGGGSDWLFFSELERAQLSFKQEGKDLLIGVVGDATRTVRVLNHFNGGAAAIAYVQPKGGNALSATDIASLLGGGGTITGTAGNDNLSGTAQADLMAGGTGNDTLFGQAGNDTVRGEVGDDYLDGGTGNDSLEGGTGKDQLTGGEGDDRLLGGSEDDKYVFTGNWGKDVIDNTGGGSDWLFFSELEKAQLSFKQEGQDLVIGVVGDANRTVRVLNHFSGGAAAIAYLQPKSGNALSAADIARLLPVDPNPPTPGTGGSGPANPADFNQVKEGTANADQLSGGPTKDLLRGLGGDDQLFGGAGNDRLEGGDGNDYLSGGYGSGNSGDDLLIGGAGDDQLNGEDGNDRLEGGAGNDSYVFDGASQDVIDNSGGGSDGIFLADGIGAARLSFQRDGDDLLVVVDKQLTTSLRVLKHFKGGEMAIAYVQPSGGNMFTAATIAQMVAAQTIPGGYETLQDGDANGNKLTGAASRDLLRGLGGDDTLFGGLGNDRLEGGDGNDYLSGGYGNVANTGDDILVGGAGSDTLNGEDGKDRLEGEAGNDFYMLAKGAGADVIKDFDATANNSDTVQFKDVKSTEVTAVQKAGVNLVLKYGATDQLTVENYFDATNAVAYRVERFTFSDSVVWTNTQIQAKAVTVAGLQAAALPRPPMVETVSVDQQLASLVSAMAGFSPMDAAQWQQTVPGHEMHVPLMTANRLM</sequence>
<feature type="compositionally biased region" description="Gly residues" evidence="4">
    <location>
        <begin position="2066"/>
        <end position="2087"/>
    </location>
</feature>
<organism evidence="6 7">
    <name type="scientific">Chitinimonas arctica</name>
    <dbReference type="NCBI Taxonomy" id="2594795"/>
    <lineage>
        <taxon>Bacteria</taxon>
        <taxon>Pseudomonadati</taxon>
        <taxon>Pseudomonadota</taxon>
        <taxon>Betaproteobacteria</taxon>
        <taxon>Neisseriales</taxon>
        <taxon>Chitinibacteraceae</taxon>
        <taxon>Chitinimonas</taxon>
    </lineage>
</organism>
<proteinExistence type="predicted"/>
<feature type="region of interest" description="Disordered" evidence="4">
    <location>
        <begin position="2684"/>
        <end position="2732"/>
    </location>
</feature>
<feature type="compositionally biased region" description="Basic and acidic residues" evidence="4">
    <location>
        <begin position="298"/>
        <end position="312"/>
    </location>
</feature>
<feature type="compositionally biased region" description="Low complexity" evidence="4">
    <location>
        <begin position="1656"/>
        <end position="1676"/>
    </location>
</feature>
<feature type="domain" description="Haemolysin-type calcium binding-related" evidence="5">
    <location>
        <begin position="1265"/>
        <end position="1306"/>
    </location>
</feature>
<feature type="region of interest" description="Disordered" evidence="4">
    <location>
        <begin position="1654"/>
        <end position="1701"/>
    </location>
</feature>